<dbReference type="InterPro" id="IPR013320">
    <property type="entry name" value="ConA-like_dom_sf"/>
</dbReference>
<dbReference type="GO" id="GO:0005975">
    <property type="term" value="P:carbohydrate metabolic process"/>
    <property type="evidence" value="ECO:0007669"/>
    <property type="project" value="InterPro"/>
</dbReference>
<dbReference type="RefSeq" id="WP_236564407.1">
    <property type="nucleotide sequence ID" value="NZ_LR733271.1"/>
</dbReference>
<dbReference type="Proteomes" id="UP000430202">
    <property type="component" value="Unassembled WGS sequence"/>
</dbReference>
<dbReference type="AlphaFoldDB" id="A0A653M6C2"/>
<feature type="domain" description="GH16" evidence="2">
    <location>
        <begin position="44"/>
        <end position="320"/>
    </location>
</feature>
<keyword evidence="3" id="KW-0378">Hydrolase</keyword>
<keyword evidence="4" id="KW-1185">Reference proteome</keyword>
<dbReference type="Pfam" id="PF00722">
    <property type="entry name" value="Glyco_hydro_16"/>
    <property type="match status" value="1"/>
</dbReference>
<name>A0A653M6C2_9FLAO</name>
<proteinExistence type="inferred from homology"/>
<reference evidence="3 4" key="1">
    <citation type="submission" date="2019-10" db="EMBL/GenBank/DDBJ databases">
        <authorList>
            <person name="Karimi E."/>
        </authorList>
    </citation>
    <scope>NUCLEOTIDE SEQUENCE [LARGE SCALE GENOMIC DNA]</scope>
    <source>
        <strain evidence="3">Maribacter sp. 151</strain>
    </source>
</reference>
<evidence type="ECO:0000256" key="1">
    <source>
        <dbReference type="ARBA" id="ARBA00006865"/>
    </source>
</evidence>
<comment type="similarity">
    <text evidence="1">Belongs to the glycosyl hydrolase 16 family.</text>
</comment>
<keyword evidence="3" id="KW-0326">Glycosidase</keyword>
<evidence type="ECO:0000313" key="3">
    <source>
        <dbReference type="EMBL" id="VXA99576.1"/>
    </source>
</evidence>
<dbReference type="InterPro" id="IPR000757">
    <property type="entry name" value="Beta-glucanase-like"/>
</dbReference>
<dbReference type="Gene3D" id="2.60.120.200">
    <property type="match status" value="1"/>
</dbReference>
<sequence length="438" mass="50676">MEEVNSSLAKNKLRITTIVCLLFILFGMFTGEVKGQNYSPEKEDVRVGPPKPPLGKRWVMNPDFSDEFNGTELDTTKWLDHHPTWIGREPGLFMKSQVSVADGYLQLKGEKMAKDTVIKAYGKEMTFSIAGAAVVSKKKTQFGYFETRVKAAATTMSTTFWFSTVGSFKGPNDCDAYGLEWDIHESVGRTGDFSGDYFASGMHSNSHFWYTDCGGERHDRRAAQVRFEDDEVTSENFHVYGGWWRNESTASYYYDHREPKHQKFYDKVKEKPFDQPMYMRLVSETYPFPWIALPDEEELSNPRKNVVYYDWVRAYTLEDISKEVAYQPLEKQLQLYEESVIFDTVAITVKNTSNIEIPISYKANKSRQLVLEIYDNDDKKIATDKVKLLPGYGHFRHNLQLENTLHMGGEYRLLAKLQPINEEDKTILDRNNLILKFK</sequence>
<accession>A0A653M6C2</accession>
<dbReference type="SUPFAM" id="SSF49899">
    <property type="entry name" value="Concanavalin A-like lectins/glucanases"/>
    <property type="match status" value="1"/>
</dbReference>
<evidence type="ECO:0000259" key="2">
    <source>
        <dbReference type="PROSITE" id="PS51762"/>
    </source>
</evidence>
<dbReference type="EC" id="3.2.1.178" evidence="3"/>
<evidence type="ECO:0000313" key="4">
    <source>
        <dbReference type="Proteomes" id="UP000430202"/>
    </source>
</evidence>
<dbReference type="GO" id="GO:0004553">
    <property type="term" value="F:hydrolase activity, hydrolyzing O-glycosyl compounds"/>
    <property type="evidence" value="ECO:0007669"/>
    <property type="project" value="InterPro"/>
</dbReference>
<gene>
    <name evidence="3" type="primary">porD</name>
    <name evidence="3" type="ORF">MARI151_10241</name>
</gene>
<protein>
    <submittedName>
        <fullName evidence="3">Beta-porphyranase D</fullName>
        <ecNumber evidence="3">3.2.1.178</ecNumber>
    </submittedName>
</protein>
<dbReference type="EMBL" id="CABWLR010000001">
    <property type="protein sequence ID" value="VXA99576.1"/>
    <property type="molecule type" value="Genomic_DNA"/>
</dbReference>
<organism evidence="3 4">
    <name type="scientific">Maribacter litoralis</name>
    <dbReference type="NCBI Taxonomy" id="2059726"/>
    <lineage>
        <taxon>Bacteria</taxon>
        <taxon>Pseudomonadati</taxon>
        <taxon>Bacteroidota</taxon>
        <taxon>Flavobacteriia</taxon>
        <taxon>Flavobacteriales</taxon>
        <taxon>Flavobacteriaceae</taxon>
        <taxon>Maribacter</taxon>
    </lineage>
</organism>
<dbReference type="PROSITE" id="PS51762">
    <property type="entry name" value="GH16_2"/>
    <property type="match status" value="1"/>
</dbReference>